<evidence type="ECO:0008006" key="3">
    <source>
        <dbReference type="Google" id="ProtNLM"/>
    </source>
</evidence>
<sequence length="119" mass="13405">MRKLSKKYQLAVVTARVKKGVKPVLEKYGYGGIFKTLVAFEDYKHPKPDPESLLVALKELRVKPAEAVYVGDMPSDVECANRADVTSINISRDTNLKADFNVRTFAQLENTVNIYARQD</sequence>
<dbReference type="NCBIfam" id="TIGR01549">
    <property type="entry name" value="HAD-SF-IA-v1"/>
    <property type="match status" value="1"/>
</dbReference>
<dbReference type="PANTHER" id="PTHR43434">
    <property type="entry name" value="PHOSPHOGLYCOLATE PHOSPHATASE"/>
    <property type="match status" value="1"/>
</dbReference>
<dbReference type="PANTHER" id="PTHR43434:SF1">
    <property type="entry name" value="PHOSPHOGLYCOLATE PHOSPHATASE"/>
    <property type="match status" value="1"/>
</dbReference>
<dbReference type="AlphaFoldDB" id="A0A1F5NTY1"/>
<dbReference type="EMBL" id="MFEL01000010">
    <property type="protein sequence ID" value="OGE81073.1"/>
    <property type="molecule type" value="Genomic_DNA"/>
</dbReference>
<dbReference type="STRING" id="1817825.A2720_00820"/>
<protein>
    <recommendedName>
        <fullName evidence="3">HAD family hydrolase</fullName>
    </recommendedName>
</protein>
<organism evidence="1 2">
    <name type="scientific">Candidatus Doudnabacteria bacterium RIFCSPHIGHO2_01_FULL_46_24</name>
    <dbReference type="NCBI Taxonomy" id="1817825"/>
    <lineage>
        <taxon>Bacteria</taxon>
        <taxon>Candidatus Doudnaibacteriota</taxon>
    </lineage>
</organism>
<name>A0A1F5NTY1_9BACT</name>
<dbReference type="Proteomes" id="UP000178892">
    <property type="component" value="Unassembled WGS sequence"/>
</dbReference>
<dbReference type="InterPro" id="IPR036412">
    <property type="entry name" value="HAD-like_sf"/>
</dbReference>
<dbReference type="InterPro" id="IPR050155">
    <property type="entry name" value="HAD-like_hydrolase_sf"/>
</dbReference>
<dbReference type="InterPro" id="IPR023214">
    <property type="entry name" value="HAD_sf"/>
</dbReference>
<dbReference type="GO" id="GO:0008967">
    <property type="term" value="F:phosphoglycolate phosphatase activity"/>
    <property type="evidence" value="ECO:0007669"/>
    <property type="project" value="TreeGrafter"/>
</dbReference>
<evidence type="ECO:0000313" key="1">
    <source>
        <dbReference type="EMBL" id="OGE81073.1"/>
    </source>
</evidence>
<dbReference type="Pfam" id="PF13419">
    <property type="entry name" value="HAD_2"/>
    <property type="match status" value="1"/>
</dbReference>
<comment type="caution">
    <text evidence="1">The sequence shown here is derived from an EMBL/GenBank/DDBJ whole genome shotgun (WGS) entry which is preliminary data.</text>
</comment>
<evidence type="ECO:0000313" key="2">
    <source>
        <dbReference type="Proteomes" id="UP000178892"/>
    </source>
</evidence>
<gene>
    <name evidence="1" type="ORF">A2720_00820</name>
</gene>
<reference evidence="1 2" key="1">
    <citation type="journal article" date="2016" name="Nat. Commun.">
        <title>Thousands of microbial genomes shed light on interconnected biogeochemical processes in an aquifer system.</title>
        <authorList>
            <person name="Anantharaman K."/>
            <person name="Brown C.T."/>
            <person name="Hug L.A."/>
            <person name="Sharon I."/>
            <person name="Castelle C.J."/>
            <person name="Probst A.J."/>
            <person name="Thomas B.C."/>
            <person name="Singh A."/>
            <person name="Wilkins M.J."/>
            <person name="Karaoz U."/>
            <person name="Brodie E.L."/>
            <person name="Williams K.H."/>
            <person name="Hubbard S.S."/>
            <person name="Banfield J.F."/>
        </authorList>
    </citation>
    <scope>NUCLEOTIDE SEQUENCE [LARGE SCALE GENOMIC DNA]</scope>
</reference>
<dbReference type="GO" id="GO:0006281">
    <property type="term" value="P:DNA repair"/>
    <property type="evidence" value="ECO:0007669"/>
    <property type="project" value="TreeGrafter"/>
</dbReference>
<dbReference type="SUPFAM" id="SSF56784">
    <property type="entry name" value="HAD-like"/>
    <property type="match status" value="1"/>
</dbReference>
<dbReference type="Gene3D" id="3.40.50.1000">
    <property type="entry name" value="HAD superfamily/HAD-like"/>
    <property type="match status" value="1"/>
</dbReference>
<dbReference type="InterPro" id="IPR041492">
    <property type="entry name" value="HAD_2"/>
</dbReference>
<dbReference type="NCBIfam" id="TIGR01509">
    <property type="entry name" value="HAD-SF-IA-v3"/>
    <property type="match status" value="1"/>
</dbReference>
<accession>A0A1F5NTY1</accession>
<proteinExistence type="predicted"/>
<dbReference type="InterPro" id="IPR006439">
    <property type="entry name" value="HAD-SF_hydro_IA"/>
</dbReference>